<accession>A0ABS7B1S2</accession>
<organism evidence="2 3">
    <name type="scientific">Actinoplanes hulinensis</name>
    <dbReference type="NCBI Taxonomy" id="1144547"/>
    <lineage>
        <taxon>Bacteria</taxon>
        <taxon>Bacillati</taxon>
        <taxon>Actinomycetota</taxon>
        <taxon>Actinomycetes</taxon>
        <taxon>Micromonosporales</taxon>
        <taxon>Micromonosporaceae</taxon>
        <taxon>Actinoplanes</taxon>
    </lineage>
</organism>
<dbReference type="Gene3D" id="2.40.10.120">
    <property type="match status" value="1"/>
</dbReference>
<dbReference type="Proteomes" id="UP001519863">
    <property type="component" value="Unassembled WGS sequence"/>
</dbReference>
<gene>
    <name evidence="2" type="ORF">KZ829_13825</name>
</gene>
<reference evidence="2 3" key="1">
    <citation type="journal article" date="2013" name="Antonie Van Leeuwenhoek">
        <title>Actinoplanes hulinensis sp. nov., a novel actinomycete isolated from soybean root (Glycine max (L.) Merr).</title>
        <authorList>
            <person name="Shen Y."/>
            <person name="Liu C."/>
            <person name="Wang X."/>
            <person name="Zhao J."/>
            <person name="Jia F."/>
            <person name="Zhang Y."/>
            <person name="Wang L."/>
            <person name="Yang D."/>
            <person name="Xiang W."/>
        </authorList>
    </citation>
    <scope>NUCLEOTIDE SEQUENCE [LARGE SCALE GENOMIC DNA]</scope>
    <source>
        <strain evidence="2 3">NEAU-M9</strain>
    </source>
</reference>
<dbReference type="Gene3D" id="1.25.40.10">
    <property type="entry name" value="Tetratricopeptide repeat domain"/>
    <property type="match status" value="2"/>
</dbReference>
<dbReference type="CDD" id="cd01120">
    <property type="entry name" value="RecA-like_superfamily"/>
    <property type="match status" value="1"/>
</dbReference>
<sequence length="1727" mass="183977">MTTDELYDVCAAVRAGDSDGNGFFVAPGVLVTCAHVVQDHAECTVHWHGRDYPGTVRWRRPEQRPDDGWTPLPDLAVVDVTIGDEHPYADVQRAPHPDEAHPGEVRIAGYQRLFSDRPTLVHGRYRIDGPTEADGVRFLQIGDDTVEPGISGSPAFDVRTGRVIGPVKATRGGEHGARGGWVVPLAGVPGLEGLDGSPGWKAARRRWLVPKLGAILHRPGERAPRGGAHGSTADLLRPERGIVPFEGRDAEIEALTAWCDSAEPFSVRLVTGAGGVGKTRLAGQLVSRRHEHGWVAGFLRPVDRMDPGPGPVDRLIEALDRLGEPALIVADYGEDHVRLRHLISELDELARSERPPIRLLVLARRAGAWWEDVGIGISASLMTSLDTRVCRLHLSGVAPGDWTGEYERALAAFAVHAGVPPGPPGPPPDFRGDTPLLHLHAAAVVAALNPGTVARSGVDALDAVLEHEHVYWKATARVAGLRLDPVAQRRAVALMSLAGATTEAEGCALLGDVLGWRPERAEPVAEWLHDLYDGSQHGAGYWTPLGPDLLAERLAAVVCEAEPDLPRKVAANVDDRRAGQALTVLARAGRHSPGAAATLKDLLGTDIRRLVPLAVRLAPSVGGELGNAAGAVVEAQLALDDDLFYEVGSYLPDHVEWALKDLAVVVLGKILDAAGHDGFEESVVVMFRITIARYLLVGGQLREALNRLEPAVRITPDGPERTGQLVEALTLKAQLHNGLGQPGEASAASGRALRLLRRASGLNDVQVAEASLGLGQILMSQGSATEASAFFTEAHRAYQRIGMNPVAAMQLAITLASNAMNLVVVGDHDQATRLAQQAVDTLASIPGDHPVYRTASIFVGHLRLQVLAIGTVTADTLAEAEDLFALLRAEPPSYTQMQILLAQSLVVSIGIAVQLDDHDLARRWSDESFRVAERVSGLAIGVHLRRSAHWAAARLAIFTDRNADAERHLVEGLRGTVPDDVSEPGFAVRDGEMWRMLGLLRIEAGDLSGAISAGSQAKRQLEAVVAKAPAMWAAAGLPTVAGELADWQEQHGLGLQAYRTTLDLVDVCRRRIAANQPIGETDLFQALARAAIRAAHFLDVDATGTYAVEAVALGAQPAADRRPGAAETMALARLALAHHLIGADPAGAHAQFGAVRELLPPLADSSAFGLNLHSRVAAGLLAAAGDDTAMADARDYDRAIREQAVTDGVDLPFTRDRLVHLLSLHCRLRHEHDSARRIGQRAGDPPVPYTSEHLMRVIELHDGGVIAHVDDRPGHARRLFTAAFSLAPEKDPADPEDPIASTLLVRLGLLGYHLTDVAAGTGKARELLDRTRGGSTLPDRALHAGVAAGLAVDAAHDGDPEEAAALWSEVRAILDMPGPNAADWLGLPLYDMAMAFIEVVDAETALQVCQYAEPVARTYDEQIALIELRGLRGLLLSDLDRPAEAIGDLRHCLDRDPTLDPPVRAPRGRVALMHRHLGRCLRRTGRLADAEPVYAAGLATSRSLHDTDRADPDLAALLAGDLAEAVTVARHSGRLREAVELAMEAFALCRHTPLPGLLPVAAAEAGLLRSAVRDHRIACRLTARAVTLAGSRPVTPAGSRPVTPAGSRPVTPAGSRPVTSDAEATTILLHAAVTHLRADRPGPAADYACAAAARYGWPAVPGGPCTEVLTRFAQALTAAAGRNPENPAALTQAQSARLILRALRADPAHIDEATETYVTVRRTHGFP</sequence>
<proteinExistence type="predicted"/>
<evidence type="ECO:0000256" key="1">
    <source>
        <dbReference type="SAM" id="MobiDB-lite"/>
    </source>
</evidence>
<evidence type="ECO:0000313" key="2">
    <source>
        <dbReference type="EMBL" id="MBW6434817.1"/>
    </source>
</evidence>
<dbReference type="InterPro" id="IPR027417">
    <property type="entry name" value="P-loop_NTPase"/>
</dbReference>
<name>A0ABS7B1S2_9ACTN</name>
<dbReference type="InterPro" id="IPR019734">
    <property type="entry name" value="TPR_rpt"/>
</dbReference>
<dbReference type="SUPFAM" id="SSF48452">
    <property type="entry name" value="TPR-like"/>
    <property type="match status" value="2"/>
</dbReference>
<protein>
    <submittedName>
        <fullName evidence="2">Trypsin-like peptidase domain-containing protein</fullName>
    </submittedName>
</protein>
<dbReference type="EMBL" id="JAHXZI010000006">
    <property type="protein sequence ID" value="MBW6434817.1"/>
    <property type="molecule type" value="Genomic_DNA"/>
</dbReference>
<keyword evidence="3" id="KW-1185">Reference proteome</keyword>
<dbReference type="InterPro" id="IPR011990">
    <property type="entry name" value="TPR-like_helical_dom_sf"/>
</dbReference>
<dbReference type="SUPFAM" id="SSF52540">
    <property type="entry name" value="P-loop containing nucleoside triphosphate hydrolases"/>
    <property type="match status" value="1"/>
</dbReference>
<dbReference type="Pfam" id="PF13365">
    <property type="entry name" value="Trypsin_2"/>
    <property type="match status" value="1"/>
</dbReference>
<dbReference type="SUPFAM" id="SSF50494">
    <property type="entry name" value="Trypsin-like serine proteases"/>
    <property type="match status" value="1"/>
</dbReference>
<dbReference type="Gene3D" id="3.40.50.300">
    <property type="entry name" value="P-loop containing nucleotide triphosphate hydrolases"/>
    <property type="match status" value="1"/>
</dbReference>
<evidence type="ECO:0000313" key="3">
    <source>
        <dbReference type="Proteomes" id="UP001519863"/>
    </source>
</evidence>
<dbReference type="InterPro" id="IPR009003">
    <property type="entry name" value="Peptidase_S1_PA"/>
</dbReference>
<dbReference type="SMART" id="SM00028">
    <property type="entry name" value="TPR"/>
    <property type="match status" value="5"/>
</dbReference>
<feature type="region of interest" description="Disordered" evidence="1">
    <location>
        <begin position="1591"/>
        <end position="1619"/>
    </location>
</feature>
<dbReference type="RefSeq" id="WP_220144272.1">
    <property type="nucleotide sequence ID" value="NZ_JAHXZI010000006.1"/>
</dbReference>
<comment type="caution">
    <text evidence="2">The sequence shown here is derived from an EMBL/GenBank/DDBJ whole genome shotgun (WGS) entry which is preliminary data.</text>
</comment>